<reference evidence="16" key="1">
    <citation type="journal article" date="2021" name="Nat. Commun.">
        <title>Genetic determinants of endophytism in the Arabidopsis root mycobiome.</title>
        <authorList>
            <person name="Mesny F."/>
            <person name="Miyauchi S."/>
            <person name="Thiergart T."/>
            <person name="Pickel B."/>
            <person name="Atanasova L."/>
            <person name="Karlsson M."/>
            <person name="Huettel B."/>
            <person name="Barry K.W."/>
            <person name="Haridas S."/>
            <person name="Chen C."/>
            <person name="Bauer D."/>
            <person name="Andreopoulos W."/>
            <person name="Pangilinan J."/>
            <person name="LaButti K."/>
            <person name="Riley R."/>
            <person name="Lipzen A."/>
            <person name="Clum A."/>
            <person name="Drula E."/>
            <person name="Henrissat B."/>
            <person name="Kohler A."/>
            <person name="Grigoriev I.V."/>
            <person name="Martin F.M."/>
            <person name="Hacquard S."/>
        </authorList>
    </citation>
    <scope>NUCLEOTIDE SEQUENCE</scope>
    <source>
        <strain evidence="16">MPI-SDFR-AT-0120</strain>
    </source>
</reference>
<dbReference type="Pfam" id="PF00704">
    <property type="entry name" value="Glyco_hydro_18"/>
    <property type="match status" value="1"/>
</dbReference>
<evidence type="ECO:0000313" key="16">
    <source>
        <dbReference type="EMBL" id="KAH7067798.1"/>
    </source>
</evidence>
<dbReference type="SMART" id="SM00636">
    <property type="entry name" value="Glyco_18"/>
    <property type="match status" value="1"/>
</dbReference>
<keyword evidence="11" id="KW-1015">Disulfide bond</keyword>
<dbReference type="OrthoDB" id="73875at2759"/>
<evidence type="ECO:0000313" key="17">
    <source>
        <dbReference type="Proteomes" id="UP000813461"/>
    </source>
</evidence>
<dbReference type="InterPro" id="IPR001002">
    <property type="entry name" value="Chitin-bd_1"/>
</dbReference>
<keyword evidence="8" id="KW-0119">Carbohydrate metabolism</keyword>
<dbReference type="EC" id="3.2.1.14" evidence="3"/>
<feature type="disulfide bond" evidence="11">
    <location>
        <begin position="91"/>
        <end position="95"/>
    </location>
</feature>
<evidence type="ECO:0000256" key="7">
    <source>
        <dbReference type="ARBA" id="ARBA00023026"/>
    </source>
</evidence>
<dbReference type="GO" id="GO:0008061">
    <property type="term" value="F:chitin binding"/>
    <property type="evidence" value="ECO:0007669"/>
    <property type="project" value="UniProtKB-UniRule"/>
</dbReference>
<dbReference type="InterPro" id="IPR001223">
    <property type="entry name" value="Glyco_hydro18_cat"/>
</dbReference>
<dbReference type="Gene3D" id="3.30.60.10">
    <property type="entry name" value="Endochitinase-like"/>
    <property type="match status" value="1"/>
</dbReference>
<dbReference type="InterPro" id="IPR001579">
    <property type="entry name" value="Glyco_hydro_18_chit_AS"/>
</dbReference>
<dbReference type="SUPFAM" id="SSF57016">
    <property type="entry name" value="Plant lectins/antimicrobial peptides"/>
    <property type="match status" value="1"/>
</dbReference>
<dbReference type="AlphaFoldDB" id="A0A8K0QS79"/>
<keyword evidence="7" id="KW-0843">Virulence</keyword>
<name>A0A8K0QS79_9PLEO</name>
<dbReference type="CDD" id="cd00035">
    <property type="entry name" value="ChtBD1"/>
    <property type="match status" value="1"/>
</dbReference>
<feature type="domain" description="Chitin-binding type-1" evidence="14">
    <location>
        <begin position="98"/>
        <end position="141"/>
    </location>
</feature>
<comment type="caution">
    <text evidence="11">Lacks conserved residue(s) required for the propagation of feature annotation.</text>
</comment>
<evidence type="ECO:0000256" key="8">
    <source>
        <dbReference type="ARBA" id="ARBA00023277"/>
    </source>
</evidence>
<feature type="disulfide bond" evidence="11">
    <location>
        <begin position="135"/>
        <end position="139"/>
    </location>
</feature>
<evidence type="ECO:0000256" key="13">
    <source>
        <dbReference type="SAM" id="SignalP"/>
    </source>
</evidence>
<evidence type="ECO:0000259" key="15">
    <source>
        <dbReference type="PROSITE" id="PS51910"/>
    </source>
</evidence>
<evidence type="ECO:0000256" key="9">
    <source>
        <dbReference type="ARBA" id="ARBA00023295"/>
    </source>
</evidence>
<dbReference type="Pfam" id="PF00187">
    <property type="entry name" value="Chitin_bind_1"/>
    <property type="match status" value="1"/>
</dbReference>
<evidence type="ECO:0000256" key="3">
    <source>
        <dbReference type="ARBA" id="ARBA00012729"/>
    </source>
</evidence>
<dbReference type="InterPro" id="IPR018371">
    <property type="entry name" value="Chitin-binding_1_CS"/>
</dbReference>
<feature type="chain" id="PRO_5035480589" description="chitinase" evidence="13">
    <location>
        <begin position="22"/>
        <end position="1173"/>
    </location>
</feature>
<feature type="disulfide bond" evidence="11">
    <location>
        <begin position="68"/>
        <end position="80"/>
    </location>
</feature>
<evidence type="ECO:0000256" key="1">
    <source>
        <dbReference type="ARBA" id="ARBA00000822"/>
    </source>
</evidence>
<keyword evidence="13" id="KW-0732">Signal</keyword>
<evidence type="ECO:0000256" key="5">
    <source>
        <dbReference type="ARBA" id="ARBA00022801"/>
    </source>
</evidence>
<evidence type="ECO:0000256" key="2">
    <source>
        <dbReference type="ARBA" id="ARBA00008682"/>
    </source>
</evidence>
<evidence type="ECO:0000259" key="14">
    <source>
        <dbReference type="PROSITE" id="PS50941"/>
    </source>
</evidence>
<dbReference type="Gene3D" id="3.20.20.80">
    <property type="entry name" value="Glycosidases"/>
    <property type="match status" value="1"/>
</dbReference>
<dbReference type="PROSITE" id="PS00026">
    <property type="entry name" value="CHIT_BIND_I_1"/>
    <property type="match status" value="1"/>
</dbReference>
<comment type="catalytic activity">
    <reaction evidence="1">
        <text>Random endo-hydrolysis of N-acetyl-beta-D-glucosaminide (1-&gt;4)-beta-linkages in chitin and chitodextrins.</text>
        <dbReference type="EC" id="3.2.1.14"/>
    </reaction>
</comment>
<dbReference type="PROSITE" id="PS50941">
    <property type="entry name" value="CHIT_BIND_I_2"/>
    <property type="match status" value="2"/>
</dbReference>
<dbReference type="InterPro" id="IPR036861">
    <property type="entry name" value="Endochitinase-like_sf"/>
</dbReference>
<dbReference type="GO" id="GO:0006032">
    <property type="term" value="P:chitin catabolic process"/>
    <property type="evidence" value="ECO:0007669"/>
    <property type="project" value="UniProtKB-KW"/>
</dbReference>
<dbReference type="SUPFAM" id="SSF54556">
    <property type="entry name" value="Chitinase insertion domain"/>
    <property type="match status" value="1"/>
</dbReference>
<feature type="domain" description="Chitin-binding type-1" evidence="14">
    <location>
        <begin position="59"/>
        <end position="97"/>
    </location>
</feature>
<evidence type="ECO:0000256" key="12">
    <source>
        <dbReference type="RuleBase" id="RU000489"/>
    </source>
</evidence>
<feature type="domain" description="GH18" evidence="15">
    <location>
        <begin position="155"/>
        <end position="516"/>
    </location>
</feature>
<evidence type="ECO:0000256" key="11">
    <source>
        <dbReference type="PROSITE-ProRule" id="PRU00261"/>
    </source>
</evidence>
<dbReference type="GO" id="GO:0008843">
    <property type="term" value="F:endochitinase activity"/>
    <property type="evidence" value="ECO:0007669"/>
    <property type="project" value="UniProtKB-EC"/>
</dbReference>
<dbReference type="PROSITE" id="PS01095">
    <property type="entry name" value="GH18_1"/>
    <property type="match status" value="1"/>
</dbReference>
<dbReference type="GO" id="GO:0000272">
    <property type="term" value="P:polysaccharide catabolic process"/>
    <property type="evidence" value="ECO:0007669"/>
    <property type="project" value="UniProtKB-KW"/>
</dbReference>
<keyword evidence="6" id="KW-0146">Chitin degradation</keyword>
<proteinExistence type="inferred from homology"/>
<protein>
    <recommendedName>
        <fullName evidence="3">chitinase</fullName>
        <ecNumber evidence="3">3.2.1.14</ecNumber>
    </recommendedName>
</protein>
<dbReference type="Proteomes" id="UP000813461">
    <property type="component" value="Unassembled WGS sequence"/>
</dbReference>
<accession>A0A8K0QS79</accession>
<dbReference type="InterPro" id="IPR011583">
    <property type="entry name" value="Chitinase_II/V-like_cat"/>
</dbReference>
<dbReference type="SMART" id="SM00270">
    <property type="entry name" value="ChtBD1"/>
    <property type="match status" value="2"/>
</dbReference>
<dbReference type="PANTHER" id="PTHR47700:SF2">
    <property type="entry name" value="CHITINASE"/>
    <property type="match status" value="1"/>
</dbReference>
<keyword evidence="5 12" id="KW-0378">Hydrolase</keyword>
<dbReference type="EMBL" id="JAGMVJ010000034">
    <property type="protein sequence ID" value="KAH7067798.1"/>
    <property type="molecule type" value="Genomic_DNA"/>
</dbReference>
<keyword evidence="9 12" id="KW-0326">Glycosidase</keyword>
<feature type="disulfide bond" evidence="11">
    <location>
        <begin position="117"/>
        <end position="131"/>
    </location>
</feature>
<keyword evidence="10" id="KW-0624">Polysaccharide degradation</keyword>
<comment type="similarity">
    <text evidence="2">Belongs to the glycosyl hydrolase 18 family. Chitinase class V subfamily.</text>
</comment>
<feature type="signal peptide" evidence="13">
    <location>
        <begin position="1"/>
        <end position="21"/>
    </location>
</feature>
<evidence type="ECO:0000256" key="6">
    <source>
        <dbReference type="ARBA" id="ARBA00023024"/>
    </source>
</evidence>
<dbReference type="Gene3D" id="3.10.50.10">
    <property type="match status" value="1"/>
</dbReference>
<comment type="caution">
    <text evidence="16">The sequence shown here is derived from an EMBL/GenBank/DDBJ whole genome shotgun (WGS) entry which is preliminary data.</text>
</comment>
<dbReference type="SUPFAM" id="SSF51445">
    <property type="entry name" value="(Trans)glycosidases"/>
    <property type="match status" value="1"/>
</dbReference>
<dbReference type="PANTHER" id="PTHR47700">
    <property type="entry name" value="V CHITINASE, PUTATIVE (AFU_ORTHOLOGUE AFUA_6G13720)-RELATED"/>
    <property type="match status" value="1"/>
</dbReference>
<evidence type="ECO:0000256" key="4">
    <source>
        <dbReference type="ARBA" id="ARBA00022669"/>
    </source>
</evidence>
<dbReference type="PROSITE" id="PS51910">
    <property type="entry name" value="GH18_2"/>
    <property type="match status" value="1"/>
</dbReference>
<evidence type="ECO:0000256" key="10">
    <source>
        <dbReference type="ARBA" id="ARBA00023326"/>
    </source>
</evidence>
<organism evidence="16 17">
    <name type="scientific">Paraphoma chrysanthemicola</name>
    <dbReference type="NCBI Taxonomy" id="798071"/>
    <lineage>
        <taxon>Eukaryota</taxon>
        <taxon>Fungi</taxon>
        <taxon>Dikarya</taxon>
        <taxon>Ascomycota</taxon>
        <taxon>Pezizomycotina</taxon>
        <taxon>Dothideomycetes</taxon>
        <taxon>Pleosporomycetidae</taxon>
        <taxon>Pleosporales</taxon>
        <taxon>Pleosporineae</taxon>
        <taxon>Phaeosphaeriaceae</taxon>
        <taxon>Paraphoma</taxon>
    </lineage>
</organism>
<dbReference type="InterPro" id="IPR029070">
    <property type="entry name" value="Chitinase_insertion_sf"/>
</dbReference>
<dbReference type="InterPro" id="IPR017853">
    <property type="entry name" value="GH"/>
</dbReference>
<sequence length="1173" mass="128521">MFQSIIILSLLALSSVDLVHASQHHRHASFHRPRHSIQSGDAFLVNETATHVELSRRDDYTCAPGRPCKNGACCGESGNCGYGPVYCGQGCSSNCDATAECGQFSKIPGKTCPLNTCCSEFGFCGTTADFCTKNCQSNCVEHPKPSGGAGGKVDDRVIGYWEAWNARSDCHNTQASDLPLDALTHVNYAFAYIDPNSFEITTMDAQTPVSTFQDVVSLKDLKPDLKIFVSIGGWTFSDDDTVTQPVFGNIARSADNRQKFADSLLKFMTGYGFDGVDLDWEYPGAPDRGGKVDDTENYVKLLKTLRSSFDNSGRDLGLTFTAPSSFWYLRWFDLPGMMEYADWVNLMSYDLHGVWDSSNPIGAIVQAHTNLTEIKLAAELFWRVDIPPSKIALGFGFYGRAFTLADPSCNTPGCPFSGGAKKGACTATSGYLAHYEIQDILNKNKNKKRDLAVVHDEEAAVKYLHWDNDQWISFDDADTYKQKKEWANSVGFSGSLIWASDLDDYENTAHKAFTGNDRIGSRKQLSDYNLKDQYKETANSFLGQGCKFNETVVSDVKSYNCGTDMELVAYDTHGCKGDKKHKDWQCGWPMCCPTSARMKDRCMWRGSGGDCNGQCHSNEVKIGGSSWGGSPGEGNTGRCSRGGKALCCTVDIEPVTHGCYWTKGCDNTKCAADEESVAHAFSINNNNECVEELPPLKRRDGEIFSLQSRASTGGQNYCCKKSKKAFDKCSWVGSGDCAKNTCGRGEVTLATDSYGDSTDACNWWRSKALCCTPNQDALNVAVCDEDLCEDGSCDAAEIDDESIEKRFMSDGADHLEERAKTNRPAGAAVQRRVALEKGLVLIMTSAPYPSGAKVFSGGGLSTLALKGGFMMADTVCTNLGVAFHSVGNIPTSLIAISGKPIRWATEHWREISSLQYLLEVAVTGVLVSQKALKTAKMQAKDVYNAWNSAYPAGATLASLGEQFVTGVKGFGSDDDFGNDWNNLKTPNMRFYTVIGSHAYRYGLSYLPGDMNTIKSNLLRGMQPVALNKFTQRLNKVVAKGTDLTDLESAVTFLLTGIQRVFGTVAYYNDASLAHYFDKSTRDMATLAEEMATYFPGWDNFPAILKEYQADLLDFASKNAKNFVTARCGLILDKLKDVDVTTAAEPIRNLIQTTEYFMTQLDKLKFSDTPVAAE</sequence>
<gene>
    <name evidence="16" type="ORF">FB567DRAFT_634695</name>
</gene>
<feature type="disulfide bond" evidence="11">
    <location>
        <begin position="73"/>
        <end position="87"/>
    </location>
</feature>
<keyword evidence="4 11" id="KW-0147">Chitin-binding</keyword>
<feature type="disulfide bond" evidence="11">
    <location>
        <begin position="112"/>
        <end position="124"/>
    </location>
</feature>
<keyword evidence="17" id="KW-1185">Reference proteome</keyword>
<dbReference type="InterPro" id="IPR053214">
    <property type="entry name" value="LysM12-like"/>
</dbReference>